<protein>
    <submittedName>
        <fullName evidence="1">Uncharacterized protein</fullName>
    </submittedName>
</protein>
<reference evidence="1" key="1">
    <citation type="submission" date="2023-07" db="EMBL/GenBank/DDBJ databases">
        <authorList>
            <consortium name="AG Swart"/>
            <person name="Singh M."/>
            <person name="Singh A."/>
            <person name="Seah K."/>
            <person name="Emmerich C."/>
        </authorList>
    </citation>
    <scope>NUCLEOTIDE SEQUENCE</scope>
    <source>
        <strain evidence="1">DP1</strain>
    </source>
</reference>
<keyword evidence="2" id="KW-1185">Reference proteome</keyword>
<evidence type="ECO:0000313" key="2">
    <source>
        <dbReference type="Proteomes" id="UP001295684"/>
    </source>
</evidence>
<comment type="caution">
    <text evidence="1">The sequence shown here is derived from an EMBL/GenBank/DDBJ whole genome shotgun (WGS) entry which is preliminary data.</text>
</comment>
<dbReference type="EMBL" id="CAMPGE010000101">
    <property type="protein sequence ID" value="CAI2358824.1"/>
    <property type="molecule type" value="Genomic_DNA"/>
</dbReference>
<organism evidence="1 2">
    <name type="scientific">Euplotes crassus</name>
    <dbReference type="NCBI Taxonomy" id="5936"/>
    <lineage>
        <taxon>Eukaryota</taxon>
        <taxon>Sar</taxon>
        <taxon>Alveolata</taxon>
        <taxon>Ciliophora</taxon>
        <taxon>Intramacronucleata</taxon>
        <taxon>Spirotrichea</taxon>
        <taxon>Hypotrichia</taxon>
        <taxon>Euplotida</taxon>
        <taxon>Euplotidae</taxon>
        <taxon>Moneuplotes</taxon>
    </lineage>
</organism>
<sequence length="440" mass="50150">MNVYQTMLDRSKSIKGLEQGTERDVVYQDFGSQIGLKIRVREKTRYGRIRKENVSLSYENEGSAQNYDSHDAAYESIPPDCMFLRRNKTRKISLKNLKMVMNVKSFLNCNQSKKFGQTFIENSELGDGQKSQLKTYSKKCKKFSTPGALTRKYLGKAIRPVNSDEALESKKNKFTLPFVRRIEPRDKILSTLKYGEENIKLLEEKNTKVAECQANLSDETRSSNPTTTSHCSSNKSMGLRKSFQLEDSDDLLCQKNIAKRRSDKSKEDTGKPFLVPTTKDSGFNSQSFLQSYMSLNKSAQNMVEHQYENLPSTSTKFLDLCQKYELNNTSTPDSPQKFSEANNEYLESKGLSDGEAKPRRLRELRSNAKPKIAGLKDSRYKRNNSKNALNKFLNTIDSPKKARESIKVLHRSDRPIRKAIYSSLDLGSRLSALKFSGDGE</sequence>
<gene>
    <name evidence="1" type="ORF">ECRASSUSDP1_LOCUS107</name>
</gene>
<accession>A0AAD1U2B1</accession>
<name>A0AAD1U2B1_EUPCR</name>
<proteinExistence type="predicted"/>
<evidence type="ECO:0000313" key="1">
    <source>
        <dbReference type="EMBL" id="CAI2358824.1"/>
    </source>
</evidence>
<dbReference type="Proteomes" id="UP001295684">
    <property type="component" value="Unassembled WGS sequence"/>
</dbReference>
<dbReference type="AlphaFoldDB" id="A0AAD1U2B1"/>